<name>A0A0F9KSX3_9ZZZZ</name>
<dbReference type="Pfam" id="PF02887">
    <property type="entry name" value="PK_C"/>
    <property type="match status" value="1"/>
</dbReference>
<evidence type="ECO:0000259" key="1">
    <source>
        <dbReference type="Pfam" id="PF02887"/>
    </source>
</evidence>
<proteinExistence type="predicted"/>
<dbReference type="EMBL" id="LAZR01007421">
    <property type="protein sequence ID" value="KKM85384.1"/>
    <property type="molecule type" value="Genomic_DNA"/>
</dbReference>
<organism evidence="2">
    <name type="scientific">marine sediment metagenome</name>
    <dbReference type="NCBI Taxonomy" id="412755"/>
    <lineage>
        <taxon>unclassified sequences</taxon>
        <taxon>metagenomes</taxon>
        <taxon>ecological metagenomes</taxon>
    </lineage>
</organism>
<evidence type="ECO:0000313" key="2">
    <source>
        <dbReference type="EMBL" id="KKM85384.1"/>
    </source>
</evidence>
<dbReference type="InterPro" id="IPR036918">
    <property type="entry name" value="Pyrv_Knase_C_sf"/>
</dbReference>
<accession>A0A0F9KSX3</accession>
<gene>
    <name evidence="2" type="ORF">LCGC14_1289580</name>
</gene>
<dbReference type="InterPro" id="IPR015795">
    <property type="entry name" value="Pyrv_Knase_C"/>
</dbReference>
<dbReference type="SUPFAM" id="SSF52935">
    <property type="entry name" value="PK C-terminal domain-like"/>
    <property type="match status" value="1"/>
</dbReference>
<sequence length="194" mass="21605">MTDLNLEVTYFEKGGSHNTDKALEIAKKYAEQFNVKDIVMASTTGTTARKSVEIFDPNVYNLIVVTHSYYFAGVNKRQEFPEEEIISLKNRGIKLHIGIHAFAGVERSMRISLKQWGPVEIIAKYLRTQFSQGTKVCIEIAAMVTDAGLIEDIERDIICIGGTGRGADTVCLIRPAPTSLFDRLRVKAILAKPL</sequence>
<dbReference type="Gene3D" id="3.40.1380.20">
    <property type="entry name" value="Pyruvate kinase, C-terminal domain"/>
    <property type="match status" value="1"/>
</dbReference>
<comment type="caution">
    <text evidence="2">The sequence shown here is derived from an EMBL/GenBank/DDBJ whole genome shotgun (WGS) entry which is preliminary data.</text>
</comment>
<reference evidence="2" key="1">
    <citation type="journal article" date="2015" name="Nature">
        <title>Complex archaea that bridge the gap between prokaryotes and eukaryotes.</title>
        <authorList>
            <person name="Spang A."/>
            <person name="Saw J.H."/>
            <person name="Jorgensen S.L."/>
            <person name="Zaremba-Niedzwiedzka K."/>
            <person name="Martijn J."/>
            <person name="Lind A.E."/>
            <person name="van Eijk R."/>
            <person name="Schleper C."/>
            <person name="Guy L."/>
            <person name="Ettema T.J."/>
        </authorList>
    </citation>
    <scope>NUCLEOTIDE SEQUENCE</scope>
</reference>
<feature type="domain" description="Pyruvate kinase C-terminal" evidence="1">
    <location>
        <begin position="23"/>
        <end position="169"/>
    </location>
</feature>
<dbReference type="AlphaFoldDB" id="A0A0F9KSX3"/>
<protein>
    <recommendedName>
        <fullName evidence="1">Pyruvate kinase C-terminal domain-containing protein</fullName>
    </recommendedName>
</protein>